<evidence type="ECO:0000256" key="9">
    <source>
        <dbReference type="SAM" id="MobiDB-lite"/>
    </source>
</evidence>
<evidence type="ECO:0000256" key="2">
    <source>
        <dbReference type="ARBA" id="ARBA00017823"/>
    </source>
</evidence>
<evidence type="ECO:0000256" key="3">
    <source>
        <dbReference type="ARBA" id="ARBA00022491"/>
    </source>
</evidence>
<sequence>MEISRINTAAQFASSEARRMSEPTAQTTAGRRPATTESLPLERLQASLAGAADVDLDRVAAIRQALADGKLSTDPAELAASMLAYHRGAQL</sequence>
<dbReference type="InterPro" id="IPR007412">
    <property type="entry name" value="FlgM"/>
</dbReference>
<dbReference type="RefSeq" id="WP_110524147.1">
    <property type="nucleotide sequence ID" value="NZ_QKOE01000005.1"/>
</dbReference>
<keyword evidence="11" id="KW-0282">Flagellum</keyword>
<keyword evidence="5" id="KW-0805">Transcription regulation</keyword>
<evidence type="ECO:0000256" key="1">
    <source>
        <dbReference type="ARBA" id="ARBA00005322"/>
    </source>
</evidence>
<dbReference type="Pfam" id="PF04316">
    <property type="entry name" value="FlgM"/>
    <property type="match status" value="1"/>
</dbReference>
<gene>
    <name evidence="11" type="primary">flgM</name>
    <name evidence="11" type="ORF">DNK49_09775</name>
</gene>
<evidence type="ECO:0000256" key="5">
    <source>
        <dbReference type="ARBA" id="ARBA00023015"/>
    </source>
</evidence>
<dbReference type="EMBL" id="QKOE01000005">
    <property type="protein sequence ID" value="PZA16923.1"/>
    <property type="molecule type" value="Genomic_DNA"/>
</dbReference>
<dbReference type="Proteomes" id="UP000248259">
    <property type="component" value="Unassembled WGS sequence"/>
</dbReference>
<keyword evidence="6" id="KW-0804">Transcription</keyword>
<protein>
    <recommendedName>
        <fullName evidence="2">Negative regulator of flagellin synthesis</fullName>
    </recommendedName>
    <alternativeName>
        <fullName evidence="8">Anti-sigma-28 factor</fullName>
    </alternativeName>
</protein>
<feature type="domain" description="Anti-sigma-28 factor FlgM C-terminal" evidence="10">
    <location>
        <begin position="40"/>
        <end position="83"/>
    </location>
</feature>
<dbReference type="InterPro" id="IPR035890">
    <property type="entry name" value="Anti-sigma-28_factor_FlgM_sf"/>
</dbReference>
<keyword evidence="4" id="KW-1005">Bacterial flagellum biogenesis</keyword>
<evidence type="ECO:0000256" key="4">
    <source>
        <dbReference type="ARBA" id="ARBA00022795"/>
    </source>
</evidence>
<comment type="caution">
    <text evidence="11">The sequence shown here is derived from an EMBL/GenBank/DDBJ whole genome shotgun (WGS) entry which is preliminary data.</text>
</comment>
<keyword evidence="12" id="KW-1185">Reference proteome</keyword>
<dbReference type="NCBIfam" id="TIGR03824">
    <property type="entry name" value="FlgM_jcvi"/>
    <property type="match status" value="1"/>
</dbReference>
<evidence type="ECO:0000259" key="10">
    <source>
        <dbReference type="Pfam" id="PF04316"/>
    </source>
</evidence>
<organism evidence="11 12">
    <name type="scientific">Parazoarcus communis SWub3 = DSM 12120</name>
    <dbReference type="NCBI Taxonomy" id="1121029"/>
    <lineage>
        <taxon>Bacteria</taxon>
        <taxon>Pseudomonadati</taxon>
        <taxon>Pseudomonadota</taxon>
        <taxon>Betaproteobacteria</taxon>
        <taxon>Rhodocyclales</taxon>
        <taxon>Zoogloeaceae</taxon>
        <taxon>Parazoarcus</taxon>
    </lineage>
</organism>
<dbReference type="OrthoDB" id="9181369at2"/>
<evidence type="ECO:0000313" key="12">
    <source>
        <dbReference type="Proteomes" id="UP000248259"/>
    </source>
</evidence>
<evidence type="ECO:0000313" key="11">
    <source>
        <dbReference type="EMBL" id="PZA16923.1"/>
    </source>
</evidence>
<dbReference type="AlphaFoldDB" id="A0A323UYD6"/>
<dbReference type="SUPFAM" id="SSF101498">
    <property type="entry name" value="Anti-sigma factor FlgM"/>
    <property type="match status" value="1"/>
</dbReference>
<evidence type="ECO:0000256" key="8">
    <source>
        <dbReference type="ARBA" id="ARBA00030117"/>
    </source>
</evidence>
<dbReference type="GO" id="GO:0044781">
    <property type="term" value="P:bacterial-type flagellum organization"/>
    <property type="evidence" value="ECO:0007669"/>
    <property type="project" value="UniProtKB-KW"/>
</dbReference>
<feature type="region of interest" description="Disordered" evidence="9">
    <location>
        <begin position="1"/>
        <end position="38"/>
    </location>
</feature>
<dbReference type="InterPro" id="IPR031316">
    <property type="entry name" value="FlgM_C"/>
</dbReference>
<feature type="compositionally biased region" description="Polar residues" evidence="9">
    <location>
        <begin position="1"/>
        <end position="14"/>
    </location>
</feature>
<proteinExistence type="inferred from homology"/>
<accession>A0A323UYD6</accession>
<name>A0A323UYD6_9RHOO</name>
<keyword evidence="11" id="KW-0966">Cell projection</keyword>
<reference evidence="11 12" key="1">
    <citation type="submission" date="2018-06" db="EMBL/GenBank/DDBJ databases">
        <title>Azoarcus communis strain SWub3 genome.</title>
        <authorList>
            <person name="Zorraquino Salvo V."/>
            <person name="Toubiana D."/>
            <person name="Blumwald E."/>
        </authorList>
    </citation>
    <scope>NUCLEOTIDE SEQUENCE [LARGE SCALE GENOMIC DNA]</scope>
    <source>
        <strain evidence="11 12">SWub3</strain>
    </source>
</reference>
<dbReference type="GO" id="GO:0045892">
    <property type="term" value="P:negative regulation of DNA-templated transcription"/>
    <property type="evidence" value="ECO:0007669"/>
    <property type="project" value="InterPro"/>
</dbReference>
<evidence type="ECO:0000256" key="6">
    <source>
        <dbReference type="ARBA" id="ARBA00023163"/>
    </source>
</evidence>
<comment type="similarity">
    <text evidence="1">Belongs to the FlgM family.</text>
</comment>
<comment type="function">
    <text evidence="7">Responsible for the coupling of flagellin expression to flagellar assembly by preventing expression of the flagellin genes when a component of the middle class of proteins is defective. It negatively regulates flagellar genes by inhibiting the activity of FliA by directly binding to FliA.</text>
</comment>
<keyword evidence="3" id="KW-0678">Repressor</keyword>
<evidence type="ECO:0000256" key="7">
    <source>
        <dbReference type="ARBA" id="ARBA00024739"/>
    </source>
</evidence>
<keyword evidence="11" id="KW-0969">Cilium</keyword>